<protein>
    <submittedName>
        <fullName evidence="9">4-hydroxybenzoate octaprenyltransferase</fullName>
    </submittedName>
</protein>
<dbReference type="CDD" id="cd13959">
    <property type="entry name" value="PT_UbiA_COQ2"/>
    <property type="match status" value="1"/>
</dbReference>
<dbReference type="InterPro" id="IPR039653">
    <property type="entry name" value="Prenyltransferase"/>
</dbReference>
<accession>A0A830H564</accession>
<feature type="transmembrane region" description="Helical" evidence="8">
    <location>
        <begin position="148"/>
        <end position="166"/>
    </location>
</feature>
<comment type="caution">
    <text evidence="9">The sequence shown here is derived from an EMBL/GenBank/DDBJ whole genome shotgun (WGS) entry which is preliminary data.</text>
</comment>
<comment type="similarity">
    <text evidence="3">Belongs to the UbiA prenyltransferase family.</text>
</comment>
<evidence type="ECO:0000256" key="2">
    <source>
        <dbReference type="ARBA" id="ARBA00004651"/>
    </source>
</evidence>
<dbReference type="FunFam" id="1.10.357.140:FF:000008">
    <property type="entry name" value="4-hydroxybenzoate octaprenyltransferase"/>
    <property type="match status" value="1"/>
</dbReference>
<dbReference type="Gene3D" id="1.10.357.140">
    <property type="entry name" value="UbiA prenyltransferase"/>
    <property type="match status" value="1"/>
</dbReference>
<dbReference type="GO" id="GO:0005886">
    <property type="term" value="C:plasma membrane"/>
    <property type="evidence" value="ECO:0007669"/>
    <property type="project" value="UniProtKB-SubCell"/>
</dbReference>
<name>A0A830H564_9CREN</name>
<keyword evidence="4 9" id="KW-0808">Transferase</keyword>
<dbReference type="AlphaFoldDB" id="A0A830H564"/>
<dbReference type="GO" id="GO:0016765">
    <property type="term" value="F:transferase activity, transferring alkyl or aryl (other than methyl) groups"/>
    <property type="evidence" value="ECO:0007669"/>
    <property type="project" value="InterPro"/>
</dbReference>
<feature type="transmembrane region" description="Helical" evidence="8">
    <location>
        <begin position="279"/>
        <end position="298"/>
    </location>
</feature>
<dbReference type="InterPro" id="IPR006371">
    <property type="entry name" value="Polyprenyltransferase_UbiA-li"/>
</dbReference>
<dbReference type="Pfam" id="PF01040">
    <property type="entry name" value="UbiA"/>
    <property type="match status" value="1"/>
</dbReference>
<feature type="transmembrane region" description="Helical" evidence="8">
    <location>
        <begin position="208"/>
        <end position="227"/>
    </location>
</feature>
<dbReference type="EMBL" id="BMQS01000017">
    <property type="protein sequence ID" value="GGU00605.1"/>
    <property type="molecule type" value="Genomic_DNA"/>
</dbReference>
<evidence type="ECO:0000256" key="8">
    <source>
        <dbReference type="SAM" id="Phobius"/>
    </source>
</evidence>
<feature type="transmembrane region" description="Helical" evidence="8">
    <location>
        <begin position="88"/>
        <end position="113"/>
    </location>
</feature>
<evidence type="ECO:0000256" key="6">
    <source>
        <dbReference type="ARBA" id="ARBA00022989"/>
    </source>
</evidence>
<reference evidence="9" key="2">
    <citation type="submission" date="2020-09" db="EMBL/GenBank/DDBJ databases">
        <authorList>
            <person name="Sun Q."/>
            <person name="Ohkuma M."/>
        </authorList>
    </citation>
    <scope>NUCLEOTIDE SEQUENCE</scope>
    <source>
        <strain evidence="9">JCM 31740</strain>
    </source>
</reference>
<dbReference type="Proteomes" id="UP000616143">
    <property type="component" value="Unassembled WGS sequence"/>
</dbReference>
<dbReference type="OrthoDB" id="56630at2157"/>
<feature type="transmembrane region" description="Helical" evidence="8">
    <location>
        <begin position="247"/>
        <end position="267"/>
    </location>
</feature>
<keyword evidence="6 8" id="KW-1133">Transmembrane helix</keyword>
<dbReference type="NCBIfam" id="TIGR01475">
    <property type="entry name" value="ubiA_other"/>
    <property type="match status" value="1"/>
</dbReference>
<dbReference type="PANTHER" id="PTHR11048:SF28">
    <property type="entry name" value="4-HYDROXYBENZOATE POLYPRENYLTRANSFERASE, MITOCHONDRIAL"/>
    <property type="match status" value="1"/>
</dbReference>
<sequence length="299" mass="32674">MSGWDPGGARKGGKAYVILRFLRIEQVFFSLPMAYMGAFLAIRGIPSIRVLLLILSALFFLRMAGITMDNLADREIDAANPRTRTRPLVTGAITVREAWVMILVGMIGFFLSAYLVNEWTLIFSPVVGAVVLSYPYMKRFTSFANYHLAAIQGLAVFSGAVASDGLKFHTLTQVVSNVPWLFVVSTILWAVGFDLYNHIPDAQFDREMGLHSFAVLLGGRALTFAGLNQLSSVLLAVGGDLVYSLGPISYAATVLHGLVMLAAYYFASRKGDFGRAFYYNIYSSVILGLGIILNVALLS</sequence>
<dbReference type="PANTHER" id="PTHR11048">
    <property type="entry name" value="PRENYLTRANSFERASES"/>
    <property type="match status" value="1"/>
</dbReference>
<gene>
    <name evidence="9" type="primary">ubiA</name>
    <name evidence="9" type="ORF">GCM10007116_17300</name>
</gene>
<comment type="subcellular location">
    <subcellularLocation>
        <location evidence="2">Cell membrane</location>
        <topology evidence="2">Multi-pass membrane protein</topology>
    </subcellularLocation>
</comment>
<feature type="transmembrane region" description="Helical" evidence="8">
    <location>
        <begin position="119"/>
        <end position="136"/>
    </location>
</feature>
<dbReference type="RefSeq" id="WP_188848589.1">
    <property type="nucleotide sequence ID" value="NZ_BMQS01000017.1"/>
</dbReference>
<reference evidence="9" key="1">
    <citation type="journal article" date="2014" name="Int. J. Syst. Evol. Microbiol.">
        <title>Complete genome sequence of Corynebacterium casei LMG S-19264T (=DSM 44701T), isolated from a smear-ripened cheese.</title>
        <authorList>
            <consortium name="US DOE Joint Genome Institute (JGI-PGF)"/>
            <person name="Walter F."/>
            <person name="Albersmeier A."/>
            <person name="Kalinowski J."/>
            <person name="Ruckert C."/>
        </authorList>
    </citation>
    <scope>NUCLEOTIDE SEQUENCE</scope>
    <source>
        <strain evidence="9">JCM 31740</strain>
    </source>
</reference>
<evidence type="ECO:0000256" key="4">
    <source>
        <dbReference type="ARBA" id="ARBA00022679"/>
    </source>
</evidence>
<evidence type="ECO:0000313" key="9">
    <source>
        <dbReference type="EMBL" id="GGU00605.1"/>
    </source>
</evidence>
<organism evidence="9 10">
    <name type="scientific">Sulfodiicoccus acidiphilus</name>
    <dbReference type="NCBI Taxonomy" id="1670455"/>
    <lineage>
        <taxon>Archaea</taxon>
        <taxon>Thermoproteota</taxon>
        <taxon>Thermoprotei</taxon>
        <taxon>Sulfolobales</taxon>
        <taxon>Sulfolobaceae</taxon>
        <taxon>Sulfodiicoccus</taxon>
    </lineage>
</organism>
<dbReference type="NCBIfam" id="NF009609">
    <property type="entry name" value="PRK13106.1"/>
    <property type="match status" value="1"/>
</dbReference>
<evidence type="ECO:0000256" key="3">
    <source>
        <dbReference type="ARBA" id="ARBA00005985"/>
    </source>
</evidence>
<dbReference type="Gene3D" id="1.20.120.1780">
    <property type="entry name" value="UbiA prenyltransferase"/>
    <property type="match status" value="1"/>
</dbReference>
<feature type="transmembrane region" description="Helical" evidence="8">
    <location>
        <begin position="48"/>
        <end position="67"/>
    </location>
</feature>
<proteinExistence type="inferred from homology"/>
<evidence type="ECO:0000256" key="1">
    <source>
        <dbReference type="ARBA" id="ARBA00001946"/>
    </source>
</evidence>
<keyword evidence="5 8" id="KW-0812">Transmembrane</keyword>
<dbReference type="InterPro" id="IPR000537">
    <property type="entry name" value="UbiA_prenyltransferase"/>
</dbReference>
<evidence type="ECO:0000313" key="10">
    <source>
        <dbReference type="Proteomes" id="UP000616143"/>
    </source>
</evidence>
<evidence type="ECO:0000256" key="7">
    <source>
        <dbReference type="ARBA" id="ARBA00023136"/>
    </source>
</evidence>
<keyword evidence="7 8" id="KW-0472">Membrane</keyword>
<evidence type="ECO:0000256" key="5">
    <source>
        <dbReference type="ARBA" id="ARBA00022692"/>
    </source>
</evidence>
<comment type="cofactor">
    <cofactor evidence="1">
        <name>Mg(2+)</name>
        <dbReference type="ChEBI" id="CHEBI:18420"/>
    </cofactor>
</comment>
<dbReference type="InterPro" id="IPR044878">
    <property type="entry name" value="UbiA_sf"/>
</dbReference>
<feature type="transmembrane region" description="Helical" evidence="8">
    <location>
        <begin position="178"/>
        <end position="196"/>
    </location>
</feature>